<feature type="transmembrane region" description="Helical" evidence="1">
    <location>
        <begin position="168"/>
        <end position="188"/>
    </location>
</feature>
<dbReference type="EMBL" id="MH444269">
    <property type="protein sequence ID" value="AXL96482.1"/>
    <property type="molecule type" value="Genomic_DNA"/>
</dbReference>
<proteinExistence type="predicted"/>
<sequence>MILLFFLLSILMLIEASTSLSRLAGYLLKTPESGLILQSSLALFSRMLMFLFMPFLGYLSDQNNLLGNESLVLLSSLFIPFGLILLYTFKLRVINIYSVLISRVNKHGSFFKGDSIFERVIKEQSLKKKKIGSLRGFYFLVLFSYIPYYLAWPIVILLLDSFHEQRGMILGMSSFFNGINTIVLTMFVDPKLIKIGSYKKILPPIYLNLIKIRIFSSIISIILLIIIYLLTQYL</sequence>
<evidence type="ECO:0000313" key="2">
    <source>
        <dbReference type="EMBL" id="AXL96482.1"/>
    </source>
</evidence>
<accession>A0A346CLK8</accession>
<reference evidence="2" key="1">
    <citation type="submission" date="2018-06" db="EMBL/GenBank/DDBJ databases">
        <title>Development of a Molecular Serotyping Scheme and a Multiplexed Luminex-Based Array for Providencia.</title>
        <authorList>
            <person name="Du Y."/>
            <person name="Liu B."/>
        </authorList>
    </citation>
    <scope>NUCLEOTIDE SEQUENCE</scope>
</reference>
<feature type="transmembrane region" description="Helical" evidence="1">
    <location>
        <begin position="37"/>
        <end position="59"/>
    </location>
</feature>
<keyword evidence="1" id="KW-0812">Transmembrane</keyword>
<feature type="transmembrane region" description="Helical" evidence="1">
    <location>
        <begin position="137"/>
        <end position="159"/>
    </location>
</feature>
<gene>
    <name evidence="2" type="primary">orf3</name>
</gene>
<keyword evidence="1" id="KW-0472">Membrane</keyword>
<feature type="transmembrane region" description="Helical" evidence="1">
    <location>
        <begin position="71"/>
        <end position="89"/>
    </location>
</feature>
<keyword evidence="1" id="KW-1133">Transmembrane helix</keyword>
<name>A0A346CLK8_9GAMM</name>
<evidence type="ECO:0000256" key="1">
    <source>
        <dbReference type="SAM" id="Phobius"/>
    </source>
</evidence>
<organism evidence="2">
    <name type="scientific">Providencia alcalifaciens</name>
    <dbReference type="NCBI Taxonomy" id="126385"/>
    <lineage>
        <taxon>Bacteria</taxon>
        <taxon>Pseudomonadati</taxon>
        <taxon>Pseudomonadota</taxon>
        <taxon>Gammaproteobacteria</taxon>
        <taxon>Enterobacterales</taxon>
        <taxon>Morganellaceae</taxon>
        <taxon>Providencia</taxon>
    </lineage>
</organism>
<protein>
    <submittedName>
        <fullName evidence="2">Lipopolysaccharide biosynthesis protein</fullName>
    </submittedName>
</protein>
<dbReference type="AlphaFoldDB" id="A0A346CLK8"/>
<feature type="transmembrane region" description="Helical" evidence="1">
    <location>
        <begin position="208"/>
        <end position="230"/>
    </location>
</feature>